<organism evidence="1 2">
    <name type="scientific">Hypsizygus marmoreus</name>
    <name type="common">White beech mushroom</name>
    <name type="synonym">Agaricus marmoreus</name>
    <dbReference type="NCBI Taxonomy" id="39966"/>
    <lineage>
        <taxon>Eukaryota</taxon>
        <taxon>Fungi</taxon>
        <taxon>Dikarya</taxon>
        <taxon>Basidiomycota</taxon>
        <taxon>Agaricomycotina</taxon>
        <taxon>Agaricomycetes</taxon>
        <taxon>Agaricomycetidae</taxon>
        <taxon>Agaricales</taxon>
        <taxon>Tricholomatineae</taxon>
        <taxon>Lyophyllaceae</taxon>
        <taxon>Hypsizygus</taxon>
    </lineage>
</organism>
<dbReference type="AlphaFoldDB" id="A0A369JJ32"/>
<evidence type="ECO:0000313" key="1">
    <source>
        <dbReference type="EMBL" id="RDB20577.1"/>
    </source>
</evidence>
<name>A0A369JJ32_HYPMA</name>
<comment type="caution">
    <text evidence="1">The sequence shown here is derived from an EMBL/GenBank/DDBJ whole genome shotgun (WGS) entry which is preliminary data.</text>
</comment>
<dbReference type="OrthoDB" id="3197409at2759"/>
<dbReference type="Proteomes" id="UP000076154">
    <property type="component" value="Unassembled WGS sequence"/>
</dbReference>
<evidence type="ECO:0000313" key="2">
    <source>
        <dbReference type="Proteomes" id="UP000076154"/>
    </source>
</evidence>
<keyword evidence="2" id="KW-1185">Reference proteome</keyword>
<sequence length="161" mass="17845">MSSSTTTLTSWVKNSLTNLFESSLASEEEIFQTSFESIFSPHAQIISNHERTTADAFKENILNRAFAATRVSVNWKEVFEVPNAEDAAHQTGIVAGCIVVTRSLKFRIRAAPAQSNWTMVFSARVESEPSIQNGDPRRIVEFIQTSFDMPAPIHLQGIPAS</sequence>
<dbReference type="EMBL" id="LUEZ02000058">
    <property type="protein sequence ID" value="RDB20577.1"/>
    <property type="molecule type" value="Genomic_DNA"/>
</dbReference>
<accession>A0A369JJ32</accession>
<gene>
    <name evidence="1" type="ORF">Hypma_012151</name>
</gene>
<reference evidence="1" key="1">
    <citation type="submission" date="2018-04" db="EMBL/GenBank/DDBJ databases">
        <title>Whole genome sequencing of Hypsizygus marmoreus.</title>
        <authorList>
            <person name="Choi I.-G."/>
            <person name="Min B."/>
            <person name="Kim J.-G."/>
            <person name="Kim S."/>
            <person name="Oh Y.-L."/>
            <person name="Kong W.-S."/>
            <person name="Park H."/>
            <person name="Jeong J."/>
            <person name="Song E.-S."/>
        </authorList>
    </citation>
    <scope>NUCLEOTIDE SEQUENCE [LARGE SCALE GENOMIC DNA]</scope>
    <source>
        <strain evidence="1">51987-8</strain>
    </source>
</reference>
<protein>
    <submittedName>
        <fullName evidence="1">Uncharacterized protein</fullName>
    </submittedName>
</protein>
<dbReference type="InParanoid" id="A0A369JJ32"/>
<proteinExistence type="predicted"/>